<evidence type="ECO:0000256" key="13">
    <source>
        <dbReference type="ARBA" id="ARBA00034923"/>
    </source>
</evidence>
<dbReference type="GO" id="GO:0003677">
    <property type="term" value="F:DNA binding"/>
    <property type="evidence" value="ECO:0007669"/>
    <property type="project" value="UniProtKB-KW"/>
</dbReference>
<comment type="catalytic activity">
    <reaction evidence="11">
        <text>Couples ATP hydrolysis with the unwinding of duplex DNA by translocating in the 3'-5' direction.</text>
        <dbReference type="EC" id="5.6.2.4"/>
    </reaction>
</comment>
<dbReference type="InterPro" id="IPR000212">
    <property type="entry name" value="DNA_helicase_UvrD/REP"/>
</dbReference>
<evidence type="ECO:0000256" key="14">
    <source>
        <dbReference type="ARBA" id="ARBA00048988"/>
    </source>
</evidence>
<dbReference type="RefSeq" id="WP_018573220.1">
    <property type="nucleotide sequence ID" value="NZ_CP065725.1"/>
</dbReference>
<reference evidence="18 21" key="2">
    <citation type="submission" date="2020-12" db="EMBL/GenBank/DDBJ databases">
        <title>FDA dAtabase for Regulatory Grade micrObial Sequences (FDA-ARGOS): Supporting development and validation of Infectious Disease Dx tests.</title>
        <authorList>
            <person name="Sproer C."/>
            <person name="Gronow S."/>
            <person name="Severitt S."/>
            <person name="Schroder I."/>
            <person name="Tallon L."/>
            <person name="Sadzewicz L."/>
            <person name="Zhao X."/>
            <person name="Boylan J."/>
            <person name="Ott S."/>
            <person name="Bowen H."/>
            <person name="Vavikolanu K."/>
            <person name="Mehta A."/>
            <person name="Aluvathingal J."/>
            <person name="Nadendla S."/>
            <person name="Lowell S."/>
            <person name="Myers T."/>
            <person name="Yan Y."/>
            <person name="Sichtig H."/>
        </authorList>
    </citation>
    <scope>NUCLEOTIDE SEQUENCE [LARGE SCALE GENOMIC DNA]</scope>
    <source>
        <strain evidence="18 21">FDAARGOS_872</strain>
    </source>
</reference>
<evidence type="ECO:0000256" key="2">
    <source>
        <dbReference type="ARBA" id="ARBA00022741"/>
    </source>
</evidence>
<protein>
    <recommendedName>
        <fullName evidence="12">DNA 3'-5' helicase</fullName>
        <ecNumber evidence="12">5.6.2.4</ecNumber>
    </recommendedName>
    <alternativeName>
        <fullName evidence="13">DNA 3'-5' helicase II</fullName>
    </alternativeName>
</protein>
<name>A0A378XE83_9BURK</name>
<evidence type="ECO:0000259" key="16">
    <source>
        <dbReference type="PROSITE" id="PS51198"/>
    </source>
</evidence>
<dbReference type="Proteomes" id="UP000254603">
    <property type="component" value="Unassembled WGS sequence"/>
</dbReference>
<dbReference type="Pfam" id="PF12705">
    <property type="entry name" value="PDDEXK_1"/>
    <property type="match status" value="1"/>
</dbReference>
<keyword evidence="3" id="KW-0227">DNA damage</keyword>
<dbReference type="InterPro" id="IPR038726">
    <property type="entry name" value="PDDEXK_AddAB-type"/>
</dbReference>
<dbReference type="GO" id="GO:0000725">
    <property type="term" value="P:recombinational repair"/>
    <property type="evidence" value="ECO:0007669"/>
    <property type="project" value="TreeGrafter"/>
</dbReference>
<keyword evidence="9" id="KW-0234">DNA repair</keyword>
<dbReference type="GO" id="GO:0005829">
    <property type="term" value="C:cytosol"/>
    <property type="evidence" value="ECO:0007669"/>
    <property type="project" value="TreeGrafter"/>
</dbReference>
<evidence type="ECO:0000256" key="3">
    <source>
        <dbReference type="ARBA" id="ARBA00022763"/>
    </source>
</evidence>
<dbReference type="Gene3D" id="3.40.50.300">
    <property type="entry name" value="P-loop containing nucleotide triphosphate hydrolases"/>
    <property type="match status" value="3"/>
</dbReference>
<proteinExistence type="predicted"/>
<evidence type="ECO:0000256" key="9">
    <source>
        <dbReference type="ARBA" id="ARBA00023204"/>
    </source>
</evidence>
<evidence type="ECO:0000256" key="1">
    <source>
        <dbReference type="ARBA" id="ARBA00022722"/>
    </source>
</evidence>
<dbReference type="PANTHER" id="PTHR11070:SF2">
    <property type="entry name" value="ATP-DEPENDENT DNA HELICASE SRS2"/>
    <property type="match status" value="1"/>
</dbReference>
<evidence type="ECO:0000313" key="19">
    <source>
        <dbReference type="EMBL" id="SUA52350.1"/>
    </source>
</evidence>
<dbReference type="PANTHER" id="PTHR11070">
    <property type="entry name" value="UVRD / RECB / PCRA DNA HELICASE FAMILY MEMBER"/>
    <property type="match status" value="1"/>
</dbReference>
<dbReference type="PROSITE" id="PS51217">
    <property type="entry name" value="UVRD_HELICASE_CTER"/>
    <property type="match status" value="1"/>
</dbReference>
<dbReference type="Pfam" id="PF00580">
    <property type="entry name" value="UvrD-helicase"/>
    <property type="match status" value="1"/>
</dbReference>
<evidence type="ECO:0000256" key="8">
    <source>
        <dbReference type="ARBA" id="ARBA00023125"/>
    </source>
</evidence>
<keyword evidence="4 15" id="KW-0378">Hydrolase</keyword>
<dbReference type="InterPro" id="IPR011604">
    <property type="entry name" value="PDDEXK-like_dom_sf"/>
</dbReference>
<dbReference type="SUPFAM" id="SSF52540">
    <property type="entry name" value="P-loop containing nucleoside triphosphate hydrolases"/>
    <property type="match status" value="1"/>
</dbReference>
<feature type="domain" description="UvrD-like helicase ATP-binding" evidence="16">
    <location>
        <begin position="4"/>
        <end position="476"/>
    </location>
</feature>
<evidence type="ECO:0000313" key="18">
    <source>
        <dbReference type="EMBL" id="QPT40653.1"/>
    </source>
</evidence>
<dbReference type="GO" id="GO:0033202">
    <property type="term" value="C:DNA helicase complex"/>
    <property type="evidence" value="ECO:0007669"/>
    <property type="project" value="TreeGrafter"/>
</dbReference>
<evidence type="ECO:0000256" key="10">
    <source>
        <dbReference type="ARBA" id="ARBA00023235"/>
    </source>
</evidence>
<dbReference type="SUPFAM" id="SSF52980">
    <property type="entry name" value="Restriction endonuclease-like"/>
    <property type="match status" value="1"/>
</dbReference>
<feature type="domain" description="UvrD-like helicase C-terminal" evidence="17">
    <location>
        <begin position="488"/>
        <end position="770"/>
    </location>
</feature>
<reference evidence="19 20" key="1">
    <citation type="submission" date="2018-06" db="EMBL/GenBank/DDBJ databases">
        <authorList>
            <consortium name="Pathogen Informatics"/>
            <person name="Doyle S."/>
        </authorList>
    </citation>
    <scope>NUCLEOTIDE SEQUENCE [LARGE SCALE GENOMIC DNA]</scope>
    <source>
        <strain evidence="19 20">NCTC11997</strain>
    </source>
</reference>
<dbReference type="InterPro" id="IPR011335">
    <property type="entry name" value="Restrct_endonuc-II-like"/>
</dbReference>
<comment type="catalytic activity">
    <reaction evidence="14">
        <text>ATP + H2O = ADP + phosphate + H(+)</text>
        <dbReference type="Rhea" id="RHEA:13065"/>
        <dbReference type="ChEBI" id="CHEBI:15377"/>
        <dbReference type="ChEBI" id="CHEBI:15378"/>
        <dbReference type="ChEBI" id="CHEBI:30616"/>
        <dbReference type="ChEBI" id="CHEBI:43474"/>
        <dbReference type="ChEBI" id="CHEBI:456216"/>
        <dbReference type="EC" id="5.6.2.4"/>
    </reaction>
</comment>
<dbReference type="Gene3D" id="1.10.486.10">
    <property type="entry name" value="PCRA, domain 4"/>
    <property type="match status" value="1"/>
</dbReference>
<dbReference type="Pfam" id="PF13361">
    <property type="entry name" value="UvrD_C"/>
    <property type="match status" value="1"/>
</dbReference>
<evidence type="ECO:0000256" key="5">
    <source>
        <dbReference type="ARBA" id="ARBA00022806"/>
    </source>
</evidence>
<keyword evidence="8" id="KW-0238">DNA-binding</keyword>
<sequence>MTRLPSDAAERKRALAPNRSFLVQAPAGSGKTELVTDRILSLLAIVEQPEQVLAITFTRKAAGEMRHRVMEKLTSGLQSKPVEDYKVASWELAQKVLQRNQEKEWHLLEYPSRLRIMTFDSLSSGLVRTMPWSSQTGGGLEISEAHRRQYHEAAFMTIREIDDLPALQAVLSHLNVDLVHLEHAIVQMLETREQWQDALSDPTKTIVSMVQTFERFIQKQLQQLVDHLPLGFASNYIPYLVQWAQDWPDLSCLKDVDINPLTAEVDDLARWQAVAESLLTKENTIRKSLNKNNGVPADAPFKKGLIDFLKGTDFSPTFLQAMVTVRSLPLNLLTDDQIVLYQNLSIVLNKALESLYKVYVNEGAVDFTEVALSALNGLGSADNPADLLLALDARIQHLLVDEFQDTSQMQIDLLALLTSGWLPDDGRTVFLVGDPMQSIYRFRKAEVGLFIKVAKEQQLNHVPLEVLKLRENFRSVEGVVEWNNTIYQTSFPEVYDAEFGAVPYEHSVSFNGPGSLEPVTHYPFYYSNKEIKGVDSKSLALEAAEERVVEVVKEAFKRHQDKEKPVAILVKSRSALGRLNERLLQADIPVRAVDMFPLSEQPYVIDLLQIIRALTYRFDRVAWLSLYRSPLCGLTLNTLYVIFGDKKEPNVLKQIREALSDETLAIQIGEEQFARFKHLSEVLLSVSAEQQGLSFTMRVSTMWQQLGGPLLYTKESEKADIEAVFNLLDKLAPYGTPDLEVLEEHISSLYAESVTAGAAVEIMTIHKAKGLQFEEVILYGLHGTSNNRDEILLRLEPYSYEVNGEKVPGVLLGTVQSKQHGAAEDAMTKLLKTREAQRELLEETRLLYVATTRPCQRLHLFYLMGLSEKDGVLNVTKPSKNQFFTRIEQALVLDIEVIKQSLPNYVDSHNQEAESTQGPFEQPYQLDIGAEHIDATLSLGDFVRFKQKTIEELQNGYRSYRQLGENLMKEAGNEEGTWQFASEDEALLGTVAHTWLQMMGADQLAGWDKQRLLQGEPLMRHQLMSAGYSEDRLEEAMRELLLLLANSLSNPQLREYLIDPLAQHEWPLHDVDGKLLIMDLVIPHEDYWHVIDFKSSRRRHDEHVDDYLLRMRQEHRPQLQSYCAYLRAIDGKAVKASLFLMEEGLFVEVIS</sequence>
<dbReference type="Gene3D" id="3.90.320.10">
    <property type="match status" value="1"/>
</dbReference>
<feature type="binding site" evidence="15">
    <location>
        <begin position="25"/>
        <end position="32"/>
    </location>
    <ligand>
        <name>ATP</name>
        <dbReference type="ChEBI" id="CHEBI:30616"/>
    </ligand>
</feature>
<accession>A0A378XE83</accession>
<evidence type="ECO:0000256" key="6">
    <source>
        <dbReference type="ARBA" id="ARBA00022839"/>
    </source>
</evidence>
<evidence type="ECO:0000259" key="17">
    <source>
        <dbReference type="PROSITE" id="PS51217"/>
    </source>
</evidence>
<evidence type="ECO:0000256" key="11">
    <source>
        <dbReference type="ARBA" id="ARBA00034617"/>
    </source>
</evidence>
<keyword evidence="6" id="KW-0269">Exonuclease</keyword>
<dbReference type="GO" id="GO:0043138">
    <property type="term" value="F:3'-5' DNA helicase activity"/>
    <property type="evidence" value="ECO:0007669"/>
    <property type="project" value="UniProtKB-EC"/>
</dbReference>
<dbReference type="AlphaFoldDB" id="A0A378XE83"/>
<keyword evidence="2 15" id="KW-0547">Nucleotide-binding</keyword>
<keyword evidence="21" id="KW-1185">Reference proteome</keyword>
<dbReference type="InterPro" id="IPR014016">
    <property type="entry name" value="UvrD-like_ATP-bd"/>
</dbReference>
<keyword evidence="10" id="KW-0413">Isomerase</keyword>
<keyword evidence="1" id="KW-0540">Nuclease</keyword>
<dbReference type="EMBL" id="UGSB01000001">
    <property type="protein sequence ID" value="SUA52350.1"/>
    <property type="molecule type" value="Genomic_DNA"/>
</dbReference>
<dbReference type="Proteomes" id="UP000594903">
    <property type="component" value="Chromosome"/>
</dbReference>
<dbReference type="STRING" id="1122619.GCA_000373745_00035"/>
<keyword evidence="7 15" id="KW-0067">ATP-binding</keyword>
<dbReference type="GO" id="GO:0005524">
    <property type="term" value="F:ATP binding"/>
    <property type="evidence" value="ECO:0007669"/>
    <property type="project" value="UniProtKB-UniRule"/>
</dbReference>
<dbReference type="InterPro" id="IPR027417">
    <property type="entry name" value="P-loop_NTPase"/>
</dbReference>
<evidence type="ECO:0000256" key="7">
    <source>
        <dbReference type="ARBA" id="ARBA00022840"/>
    </source>
</evidence>
<dbReference type="EMBL" id="CP065725">
    <property type="protein sequence ID" value="QPT40653.1"/>
    <property type="molecule type" value="Genomic_DNA"/>
</dbReference>
<dbReference type="PROSITE" id="PS51198">
    <property type="entry name" value="UVRD_HELICASE_ATP_BIND"/>
    <property type="match status" value="1"/>
</dbReference>
<dbReference type="GO" id="GO:0004527">
    <property type="term" value="F:exonuclease activity"/>
    <property type="evidence" value="ECO:0007669"/>
    <property type="project" value="UniProtKB-KW"/>
</dbReference>
<organism evidence="19 20">
    <name type="scientific">Oligella ureolytica</name>
    <dbReference type="NCBI Taxonomy" id="90244"/>
    <lineage>
        <taxon>Bacteria</taxon>
        <taxon>Pseudomonadati</taxon>
        <taxon>Pseudomonadota</taxon>
        <taxon>Betaproteobacteria</taxon>
        <taxon>Burkholderiales</taxon>
        <taxon>Alcaligenaceae</taxon>
        <taxon>Oligella</taxon>
    </lineage>
</organism>
<gene>
    <name evidence="19" type="primary">addA</name>
    <name evidence="18" type="ORF">I6G29_03490</name>
    <name evidence="19" type="ORF">NCTC11997_00749</name>
</gene>
<dbReference type="EC" id="5.6.2.4" evidence="12"/>
<evidence type="ECO:0000313" key="21">
    <source>
        <dbReference type="Proteomes" id="UP000594903"/>
    </source>
</evidence>
<dbReference type="InterPro" id="IPR014017">
    <property type="entry name" value="DNA_helicase_UvrD-like_C"/>
</dbReference>
<evidence type="ECO:0000313" key="20">
    <source>
        <dbReference type="Proteomes" id="UP000254603"/>
    </source>
</evidence>
<evidence type="ECO:0000256" key="4">
    <source>
        <dbReference type="ARBA" id="ARBA00022801"/>
    </source>
</evidence>
<evidence type="ECO:0000256" key="15">
    <source>
        <dbReference type="PROSITE-ProRule" id="PRU00560"/>
    </source>
</evidence>
<evidence type="ECO:0000256" key="12">
    <source>
        <dbReference type="ARBA" id="ARBA00034808"/>
    </source>
</evidence>
<keyword evidence="5 15" id="KW-0347">Helicase</keyword>
<dbReference type="OrthoDB" id="5905204at2"/>